<dbReference type="GO" id="GO:0043130">
    <property type="term" value="F:ubiquitin binding"/>
    <property type="evidence" value="ECO:0007669"/>
    <property type="project" value="InterPro"/>
</dbReference>
<dbReference type="InterPro" id="IPR003892">
    <property type="entry name" value="CUE"/>
</dbReference>
<feature type="compositionally biased region" description="Pro residues" evidence="1">
    <location>
        <begin position="427"/>
        <end position="444"/>
    </location>
</feature>
<dbReference type="AlphaFoldDB" id="S3BQH1"/>
<reference evidence="3 4" key="1">
    <citation type="journal article" date="2013" name="BMC Genomics">
        <title>The genome and transcriptome of the pine saprophyte Ophiostoma piceae, and a comparison with the bark beetle-associated pine pathogen Grosmannia clavigera.</title>
        <authorList>
            <person name="Haridas S."/>
            <person name="Wang Y."/>
            <person name="Lim L."/>
            <person name="Massoumi Alamouti S."/>
            <person name="Jackman S."/>
            <person name="Docking R."/>
            <person name="Robertson G."/>
            <person name="Birol I."/>
            <person name="Bohlmann J."/>
            <person name="Breuil C."/>
        </authorList>
    </citation>
    <scope>NUCLEOTIDE SEQUENCE [LARGE SCALE GENOMIC DNA]</scope>
    <source>
        <strain evidence="3 4">UAMH 11346</strain>
    </source>
</reference>
<dbReference type="CDD" id="cd14364">
    <property type="entry name" value="CUE_ASCC2"/>
    <property type="match status" value="1"/>
</dbReference>
<name>S3BQH1_OPHP1</name>
<dbReference type="STRING" id="1262450.S3BQH1"/>
<dbReference type="Gene3D" id="1.10.8.10">
    <property type="entry name" value="DNA helicase RuvA subunit, C-terminal domain"/>
    <property type="match status" value="1"/>
</dbReference>
<dbReference type="SMART" id="SM00546">
    <property type="entry name" value="CUE"/>
    <property type="match status" value="1"/>
</dbReference>
<dbReference type="SUPFAM" id="SSF46934">
    <property type="entry name" value="UBA-like"/>
    <property type="match status" value="1"/>
</dbReference>
<dbReference type="InterPro" id="IPR041800">
    <property type="entry name" value="ASCC2_CUE"/>
</dbReference>
<feature type="region of interest" description="Disordered" evidence="1">
    <location>
        <begin position="315"/>
        <end position="360"/>
    </location>
</feature>
<feature type="domain" description="CUE" evidence="2">
    <location>
        <begin position="359"/>
        <end position="402"/>
    </location>
</feature>
<keyword evidence="4" id="KW-1185">Reference proteome</keyword>
<dbReference type="PANTHER" id="PTHR21494">
    <property type="entry name" value="ACTIVATING SIGNAL COINTEGRATOR 1 COMPLEX SUBUNIT 2 ASC-1 COMPLEX SUBUNIT P100"/>
    <property type="match status" value="1"/>
</dbReference>
<evidence type="ECO:0000256" key="1">
    <source>
        <dbReference type="SAM" id="MobiDB-lite"/>
    </source>
</evidence>
<dbReference type="PANTHER" id="PTHR21494:SF0">
    <property type="entry name" value="ACTIVATING SIGNAL COINTEGRATOR 1 COMPLEX SUBUNIT 2"/>
    <property type="match status" value="1"/>
</dbReference>
<gene>
    <name evidence="3" type="ORF">F503_06593</name>
</gene>
<dbReference type="InterPro" id="IPR052586">
    <property type="entry name" value="ASCC2"/>
</dbReference>
<evidence type="ECO:0000313" key="3">
    <source>
        <dbReference type="EMBL" id="EPE02617.1"/>
    </source>
</evidence>
<dbReference type="OrthoDB" id="5577209at2759"/>
<feature type="region of interest" description="Disordered" evidence="1">
    <location>
        <begin position="419"/>
        <end position="445"/>
    </location>
</feature>
<feature type="compositionally biased region" description="Gly residues" evidence="1">
    <location>
        <begin position="634"/>
        <end position="649"/>
    </location>
</feature>
<organism evidence="3 4">
    <name type="scientific">Ophiostoma piceae (strain UAMH 11346)</name>
    <name type="common">Sap stain fungus</name>
    <dbReference type="NCBI Taxonomy" id="1262450"/>
    <lineage>
        <taxon>Eukaryota</taxon>
        <taxon>Fungi</taxon>
        <taxon>Dikarya</taxon>
        <taxon>Ascomycota</taxon>
        <taxon>Pezizomycotina</taxon>
        <taxon>Sordariomycetes</taxon>
        <taxon>Sordariomycetidae</taxon>
        <taxon>Ophiostomatales</taxon>
        <taxon>Ophiostomataceae</taxon>
        <taxon>Ophiostoma</taxon>
    </lineage>
</organism>
<accession>S3BQH1</accession>
<dbReference type="InterPro" id="IPR009060">
    <property type="entry name" value="UBA-like_sf"/>
</dbReference>
<feature type="compositionally biased region" description="Low complexity" evidence="1">
    <location>
        <begin position="338"/>
        <end position="350"/>
    </location>
</feature>
<dbReference type="HOGENOM" id="CLU_026590_0_0_1"/>
<evidence type="ECO:0000259" key="2">
    <source>
        <dbReference type="PROSITE" id="PS51140"/>
    </source>
</evidence>
<dbReference type="OMA" id="KMSLVTQ"/>
<dbReference type="Proteomes" id="UP000016923">
    <property type="component" value="Unassembled WGS sequence"/>
</dbReference>
<dbReference type="eggNOG" id="KOG4501">
    <property type="taxonomic scope" value="Eukaryota"/>
</dbReference>
<evidence type="ECO:0000313" key="4">
    <source>
        <dbReference type="Proteomes" id="UP000016923"/>
    </source>
</evidence>
<protein>
    <submittedName>
        <fullName evidence="3">Cue domain-containing protein</fullName>
    </submittedName>
</protein>
<feature type="compositionally biased region" description="Basic residues" evidence="1">
    <location>
        <begin position="671"/>
        <end position="698"/>
    </location>
</feature>
<feature type="region of interest" description="Disordered" evidence="1">
    <location>
        <begin position="606"/>
        <end position="698"/>
    </location>
</feature>
<dbReference type="EMBL" id="KE148176">
    <property type="protein sequence ID" value="EPE02617.1"/>
    <property type="molecule type" value="Genomic_DNA"/>
</dbReference>
<sequence length="698" mass="75842">MDLPPLAPYPETAVQQQIPVADWPVFVDSWLSLAGGYLGLADEQFGKALKDGTLEPFLLSYIKAQALTRPRPDPASPALLASEAAAALKKTVFLLTARTLISKTPPAPAAFLQWDVLADFAKVYGRHRVSAVLSGSSKTHHLAAVSVGVAEASLSSVKKFLIQQMEQRVSGDLRAVEDRLQRLNHLVSAWPAAGAQLLAGSDFLDALVGCYTIMNPPLRLTIITTTYLSLLSLTEPPTPRFSQLSDVLYSLRAAASDHKEGPLNVNDSLVAELVSATPILQQLKQRTEAANTATNRILPILRDLETYRKVGSGGITVPQRRIKARPDKGKGAEPPDASGPASTSASASASTQHPHLHPHKLSQISQIQDLFPDLGSAFIAKLLDEYSDDSEQVIAHLLEDDLPPHLNSLDRTQNLSDYVPTHMAPHATPPLPPTTMPDLPPPDADLPKRANVFDSDDLAQLNKKTAKLKLHFGKQKSGRTADDVLRERTDAPRKAAIMSALAAFDADDDERDDTYDAVDIGGAVEPESTGGDDALDANDLMLFAAFQTNIKVFDRDAVARRSEDRRRLREETNMTDEVLEGWALMLQQNPLRRRRLEAKIAMSGGVAGFAGGQNEVARTSWRQTDDDGEDGEGSGRGGYRGRGGRGRGGFNRPPRGNVDGPSGDRDTEAARRRKESNKGSRANHNRRDQRARKMGRGM</sequence>
<proteinExistence type="predicted"/>
<dbReference type="PROSITE" id="PS51140">
    <property type="entry name" value="CUE"/>
    <property type="match status" value="1"/>
</dbReference>
<dbReference type="VEuPathDB" id="FungiDB:F503_06593"/>
<dbReference type="Pfam" id="PF02845">
    <property type="entry name" value="CUE"/>
    <property type="match status" value="1"/>
</dbReference>
<feature type="compositionally biased region" description="Basic and acidic residues" evidence="1">
    <location>
        <begin position="324"/>
        <end position="333"/>
    </location>
</feature>